<evidence type="ECO:0000256" key="1">
    <source>
        <dbReference type="SAM" id="MobiDB-lite"/>
    </source>
</evidence>
<feature type="compositionally biased region" description="Basic residues" evidence="1">
    <location>
        <begin position="1"/>
        <end position="20"/>
    </location>
</feature>
<protein>
    <submittedName>
        <fullName evidence="2">Uncharacterized protein</fullName>
    </submittedName>
</protein>
<reference evidence="2 3" key="1">
    <citation type="submission" date="2016-11" db="EMBL/GenBank/DDBJ databases">
        <authorList>
            <person name="Jaros S."/>
            <person name="Januszkiewicz K."/>
            <person name="Wedrychowicz H."/>
        </authorList>
    </citation>
    <scope>NUCLEOTIDE SEQUENCE [LARGE SCALE GENOMIC DNA]</scope>
    <source>
        <strain evidence="2 3">DSM 12906</strain>
    </source>
</reference>
<dbReference type="Proteomes" id="UP000184512">
    <property type="component" value="Unassembled WGS sequence"/>
</dbReference>
<feature type="region of interest" description="Disordered" evidence="1">
    <location>
        <begin position="1"/>
        <end position="53"/>
    </location>
</feature>
<organism evidence="2 3">
    <name type="scientific">Tessaracoccus bendigoensis DSM 12906</name>
    <dbReference type="NCBI Taxonomy" id="1123357"/>
    <lineage>
        <taxon>Bacteria</taxon>
        <taxon>Bacillati</taxon>
        <taxon>Actinomycetota</taxon>
        <taxon>Actinomycetes</taxon>
        <taxon>Propionibacteriales</taxon>
        <taxon>Propionibacteriaceae</taxon>
        <taxon>Tessaracoccus</taxon>
    </lineage>
</organism>
<proteinExistence type="predicted"/>
<evidence type="ECO:0000313" key="3">
    <source>
        <dbReference type="Proteomes" id="UP000184512"/>
    </source>
</evidence>
<accession>A0A1M6LFC8</accession>
<gene>
    <name evidence="2" type="ORF">SAMN02745244_03068</name>
</gene>
<dbReference type="AlphaFoldDB" id="A0A1M6LFC8"/>
<sequence>MSWRRCTRLSSPRHHARKSATGRFCSVRPRTSTTASSPSRTPRPFGTANGVGTSHYSCAPTRNGPRLEAGARFISRFLVDDLAAGPTRTQRRHSLLKDLSSLRLSTTLLHISQMRLVRRDLRRRRRILRIHVRRQPTPRTIPRLRNLSISRERRTSHMTTRTKIRNITARSGITPLRLAHWTRTDTCTTNGVATSHYLYAPKKKGEMS</sequence>
<name>A0A1M6LFC8_9ACTN</name>
<evidence type="ECO:0000313" key="2">
    <source>
        <dbReference type="EMBL" id="SHJ69904.1"/>
    </source>
</evidence>
<dbReference type="EMBL" id="FQZG01000070">
    <property type="protein sequence ID" value="SHJ69904.1"/>
    <property type="molecule type" value="Genomic_DNA"/>
</dbReference>
<keyword evidence="3" id="KW-1185">Reference proteome</keyword>
<feature type="compositionally biased region" description="Low complexity" evidence="1">
    <location>
        <begin position="28"/>
        <end position="44"/>
    </location>
</feature>